<dbReference type="InterPro" id="IPR038607">
    <property type="entry name" value="PhoD-like_sf"/>
</dbReference>
<evidence type="ECO:0000259" key="2">
    <source>
        <dbReference type="Pfam" id="PF09423"/>
    </source>
</evidence>
<dbReference type="InterPro" id="IPR029052">
    <property type="entry name" value="Metallo-depent_PP-like"/>
</dbReference>
<dbReference type="SUPFAM" id="SSF56300">
    <property type="entry name" value="Metallo-dependent phosphatases"/>
    <property type="match status" value="1"/>
</dbReference>
<name>A0ABR7QD97_9FLAO</name>
<keyword evidence="1" id="KW-0732">Signal</keyword>
<sequence>MMKNIVLSCLFIIFSFVSVAQEALLKSGPMVGYSDFREALIWVQTTEPAAVKIGYVSGNENEKFTKTVQTTLEGDLIAKLTTNEVDYGKTYTYKLYINDVYVPRSYKLEFQTQALWQFRTNPPDFKIAIGSCNFINEAKDDRPKPYGAKYQIFNSILDKNPDAMVWVGDNTYLRTPDFMTNTGIRHRYRHTRAVPELQALLGSVHHYATWDDHDFGPNDSDRSYVNKKLTEKAFNEYWGNLNTNAAGNGGVTQHFAWNDVEFFMLDDRYHRAPNRDPNKDKAYFGKQQLDWLIDALTNSRATFKIIVSGGQIISTAAKYENYATYPTERAELLKRLNDSKINGVLFISGDRHHTEISRLERENAYPLIDITCSPLTAGTHKASNEGNTLQVKDKTFYNRNFGIIDISGERTDRTLLLTIYDTDGKKAFDYTIKAKELRYPRK</sequence>
<dbReference type="EMBL" id="JACGWS010000012">
    <property type="protein sequence ID" value="MBC8756537.1"/>
    <property type="molecule type" value="Genomic_DNA"/>
</dbReference>
<dbReference type="Gene3D" id="3.60.21.70">
    <property type="entry name" value="PhoD-like phosphatase"/>
    <property type="match status" value="1"/>
</dbReference>
<feature type="domain" description="DUF7800" evidence="3">
    <location>
        <begin position="24"/>
        <end position="112"/>
    </location>
</feature>
<dbReference type="InterPro" id="IPR056702">
    <property type="entry name" value="DUF7800"/>
</dbReference>
<feature type="chain" id="PRO_5046422519" evidence="1">
    <location>
        <begin position="21"/>
        <end position="442"/>
    </location>
</feature>
<dbReference type="Pfam" id="PF09423">
    <property type="entry name" value="PhoD"/>
    <property type="match status" value="1"/>
</dbReference>
<feature type="domain" description="PhoD-like phosphatase metallophosphatase" evidence="2">
    <location>
        <begin position="148"/>
        <end position="398"/>
    </location>
</feature>
<gene>
    <name evidence="4" type="ORF">H2O64_17830</name>
</gene>
<dbReference type="PANTHER" id="PTHR33987">
    <property type="entry name" value="CALCINEURIN-LIKE METALLO-PHOSPHOESTERASE SUPERFAMILY PROTEIN"/>
    <property type="match status" value="1"/>
</dbReference>
<accession>A0ABR7QD97</accession>
<organism evidence="4 5">
    <name type="scientific">Kordia aestuariivivens</name>
    <dbReference type="NCBI Taxonomy" id="2759037"/>
    <lineage>
        <taxon>Bacteria</taxon>
        <taxon>Pseudomonadati</taxon>
        <taxon>Bacteroidota</taxon>
        <taxon>Flavobacteriia</taxon>
        <taxon>Flavobacteriales</taxon>
        <taxon>Flavobacteriaceae</taxon>
        <taxon>Kordia</taxon>
    </lineage>
</organism>
<dbReference type="CDD" id="cd07389">
    <property type="entry name" value="MPP_PhoD"/>
    <property type="match status" value="1"/>
</dbReference>
<feature type="signal peptide" evidence="1">
    <location>
        <begin position="1"/>
        <end position="20"/>
    </location>
</feature>
<keyword evidence="5" id="KW-1185">Reference proteome</keyword>
<evidence type="ECO:0000259" key="3">
    <source>
        <dbReference type="Pfam" id="PF25077"/>
    </source>
</evidence>
<protein>
    <submittedName>
        <fullName evidence="4">Alkaline phosphatase family protein</fullName>
    </submittedName>
</protein>
<evidence type="ECO:0000313" key="5">
    <source>
        <dbReference type="Proteomes" id="UP000619238"/>
    </source>
</evidence>
<dbReference type="InterPro" id="IPR018946">
    <property type="entry name" value="PhoD-like_MPP"/>
</dbReference>
<dbReference type="PANTHER" id="PTHR33987:SF1">
    <property type="entry name" value="CALCINEURIN-LIKE METALLO-PHOSPHOESTERASE SUPERFAMILY PROTEIN"/>
    <property type="match status" value="1"/>
</dbReference>
<reference evidence="4 5" key="1">
    <citation type="submission" date="2020-07" db="EMBL/GenBank/DDBJ databases">
        <title>Description of Kordia aestuariivivens sp. nov., isolated from a tidal flat.</title>
        <authorList>
            <person name="Park S."/>
            <person name="Yoon J.-H."/>
        </authorList>
    </citation>
    <scope>NUCLEOTIDE SEQUENCE [LARGE SCALE GENOMIC DNA]</scope>
    <source>
        <strain evidence="4 5">YSTF-M3</strain>
    </source>
</reference>
<evidence type="ECO:0000256" key="1">
    <source>
        <dbReference type="SAM" id="SignalP"/>
    </source>
</evidence>
<proteinExistence type="predicted"/>
<dbReference type="Pfam" id="PF25077">
    <property type="entry name" value="DUF7800"/>
    <property type="match status" value="1"/>
</dbReference>
<comment type="caution">
    <text evidence="4">The sequence shown here is derived from an EMBL/GenBank/DDBJ whole genome shotgun (WGS) entry which is preliminary data.</text>
</comment>
<dbReference type="Proteomes" id="UP000619238">
    <property type="component" value="Unassembled WGS sequence"/>
</dbReference>
<evidence type="ECO:0000313" key="4">
    <source>
        <dbReference type="EMBL" id="MBC8756537.1"/>
    </source>
</evidence>